<evidence type="ECO:0000256" key="3">
    <source>
        <dbReference type="ARBA" id="ARBA00022630"/>
    </source>
</evidence>
<name>A0A8G1RY77_9EURO</name>
<evidence type="ECO:0000256" key="2">
    <source>
        <dbReference type="ARBA" id="ARBA00010139"/>
    </source>
</evidence>
<dbReference type="RefSeq" id="XP_040806172.1">
    <property type="nucleotide sequence ID" value="XM_040946674.1"/>
</dbReference>
<dbReference type="SUPFAM" id="SSF51905">
    <property type="entry name" value="FAD/NAD(P)-binding domain"/>
    <property type="match status" value="2"/>
</dbReference>
<evidence type="ECO:0000313" key="6">
    <source>
        <dbReference type="Proteomes" id="UP000249789"/>
    </source>
</evidence>
<evidence type="ECO:0000313" key="5">
    <source>
        <dbReference type="EMBL" id="RAK82162.1"/>
    </source>
</evidence>
<evidence type="ECO:0000256" key="4">
    <source>
        <dbReference type="ARBA" id="ARBA00022827"/>
    </source>
</evidence>
<proteinExistence type="inferred from homology"/>
<keyword evidence="3" id="KW-0285">Flavoprotein</keyword>
<dbReference type="Gene3D" id="3.50.50.60">
    <property type="entry name" value="FAD/NAD(P)-binding domain"/>
    <property type="match status" value="2"/>
</dbReference>
<comment type="similarity">
    <text evidence="2">Belongs to the FAD-binding monooxygenase family.</text>
</comment>
<gene>
    <name evidence="5" type="ORF">BO72DRAFT_465002</name>
</gene>
<accession>A0A8G1RY77</accession>
<dbReference type="Proteomes" id="UP000249789">
    <property type="component" value="Unassembled WGS sequence"/>
</dbReference>
<organism evidence="5 6">
    <name type="scientific">Aspergillus fijiensis CBS 313.89</name>
    <dbReference type="NCBI Taxonomy" id="1448319"/>
    <lineage>
        <taxon>Eukaryota</taxon>
        <taxon>Fungi</taxon>
        <taxon>Dikarya</taxon>
        <taxon>Ascomycota</taxon>
        <taxon>Pezizomycotina</taxon>
        <taxon>Eurotiomycetes</taxon>
        <taxon>Eurotiomycetidae</taxon>
        <taxon>Eurotiales</taxon>
        <taxon>Aspergillaceae</taxon>
        <taxon>Aspergillus</taxon>
    </lineage>
</organism>
<dbReference type="GeneID" id="63864007"/>
<evidence type="ECO:0000256" key="1">
    <source>
        <dbReference type="ARBA" id="ARBA00001974"/>
    </source>
</evidence>
<dbReference type="AlphaFoldDB" id="A0A8G1RY77"/>
<sequence length="456" mass="51459">MTSVTDEYPVCEGSSHCSVIIIGAGISGICMAIELLRHVPTTNFLIVEKNSGLGGTWYENRYPGCACDIRSALYSLSFEQRGNWTRDYPTQEEILKYLDEVSSKWNLQRHIRFDSTVHKAQWDNHQLLWRVRVSTGDLESSMQSQYQLTTDFLFPAAGQLNIPRYPDIPGLGSFVGKQMHSARWDSTYDIAGKRIAVIGNGYASTFQVVPELAKTASRLMFKRGVLMRIRESLHAYITNPDYSPSQIEWIHVDLETKPIQRIAATGIQVETEEAQPFDLIVLATGSHTVGFLFSMDIYVLDGRPLRELWKAGAQAYRGVVAEDLPNFGLLYGPNTNLGHNSVVHIIEAQSRYLGKLITAVVESRLHGQTLALRIRPDALRAYNEQLQNLLSETSWADARCSSWYKTEDGRNVHNWPKNVGQYQAKLAQVHWDDFIAEGSAATSVVLWLRESEQDDE</sequence>
<keyword evidence="6" id="KW-1185">Reference proteome</keyword>
<comment type="cofactor">
    <cofactor evidence="1">
        <name>FAD</name>
        <dbReference type="ChEBI" id="CHEBI:57692"/>
    </cofactor>
</comment>
<dbReference type="Pfam" id="PF13738">
    <property type="entry name" value="Pyr_redox_3"/>
    <property type="match status" value="1"/>
</dbReference>
<protein>
    <submittedName>
        <fullName evidence="5">FAD/NAD(P)-binding domain-containing protein</fullName>
    </submittedName>
</protein>
<dbReference type="VEuPathDB" id="FungiDB:BO72DRAFT_465002"/>
<keyword evidence="4" id="KW-0274">FAD</keyword>
<dbReference type="OrthoDB" id="74360at2759"/>
<dbReference type="InterPro" id="IPR051209">
    <property type="entry name" value="FAD-bind_Monooxygenase_sf"/>
</dbReference>
<dbReference type="PANTHER" id="PTHR42877">
    <property type="entry name" value="L-ORNITHINE N(5)-MONOOXYGENASE-RELATED"/>
    <property type="match status" value="1"/>
</dbReference>
<dbReference type="PANTHER" id="PTHR42877:SF4">
    <property type="entry name" value="FAD_NAD(P)-BINDING DOMAIN-CONTAINING PROTEIN-RELATED"/>
    <property type="match status" value="1"/>
</dbReference>
<reference evidence="5 6" key="1">
    <citation type="submission" date="2018-02" db="EMBL/GenBank/DDBJ databases">
        <title>The genomes of Aspergillus section Nigri reveals drivers in fungal speciation.</title>
        <authorList>
            <consortium name="DOE Joint Genome Institute"/>
            <person name="Vesth T.C."/>
            <person name="Nybo J."/>
            <person name="Theobald S."/>
            <person name="Brandl J."/>
            <person name="Frisvad J.C."/>
            <person name="Nielsen K.F."/>
            <person name="Lyhne E.K."/>
            <person name="Kogle M.E."/>
            <person name="Kuo A."/>
            <person name="Riley R."/>
            <person name="Clum A."/>
            <person name="Nolan M."/>
            <person name="Lipzen A."/>
            <person name="Salamov A."/>
            <person name="Henrissat B."/>
            <person name="Wiebenga A."/>
            <person name="De vries R.P."/>
            <person name="Grigoriev I.V."/>
            <person name="Mortensen U.H."/>
            <person name="Andersen M.R."/>
            <person name="Baker S.E."/>
        </authorList>
    </citation>
    <scope>NUCLEOTIDE SEQUENCE [LARGE SCALE GENOMIC DNA]</scope>
    <source>
        <strain evidence="5 6">CBS 313.89</strain>
    </source>
</reference>
<dbReference type="EMBL" id="KZ824623">
    <property type="protein sequence ID" value="RAK82162.1"/>
    <property type="molecule type" value="Genomic_DNA"/>
</dbReference>
<dbReference type="InterPro" id="IPR036188">
    <property type="entry name" value="FAD/NAD-bd_sf"/>
</dbReference>